<evidence type="ECO:0000259" key="2">
    <source>
        <dbReference type="Pfam" id="PF00535"/>
    </source>
</evidence>
<dbReference type="InterPro" id="IPR050834">
    <property type="entry name" value="Glycosyltransf_2"/>
</dbReference>
<protein>
    <recommendedName>
        <fullName evidence="2">Glycosyltransferase 2-like domain-containing protein</fullName>
    </recommendedName>
</protein>
<dbReference type="Proteomes" id="UP000217265">
    <property type="component" value="Chromosome"/>
</dbReference>
<dbReference type="PANTHER" id="PTHR43685">
    <property type="entry name" value="GLYCOSYLTRANSFERASE"/>
    <property type="match status" value="1"/>
</dbReference>
<reference evidence="3 4" key="1">
    <citation type="submission" date="2017-09" db="EMBL/GenBank/DDBJ databases">
        <title>Complete genome sequence of Verrucomicrobial strain HZ-65, isolated from freshwater.</title>
        <authorList>
            <person name="Choi A."/>
        </authorList>
    </citation>
    <scope>NUCLEOTIDE SEQUENCE [LARGE SCALE GENOMIC DNA]</scope>
    <source>
        <strain evidence="3 4">HZ-65</strain>
    </source>
</reference>
<dbReference type="PANTHER" id="PTHR43685:SF11">
    <property type="entry name" value="GLYCOSYLTRANSFERASE TAGX-RELATED"/>
    <property type="match status" value="1"/>
</dbReference>
<dbReference type="InterPro" id="IPR029044">
    <property type="entry name" value="Nucleotide-diphossugar_trans"/>
</dbReference>
<name>A0A290QHD6_9BACT</name>
<dbReference type="CDD" id="cd00761">
    <property type="entry name" value="Glyco_tranf_GTA_type"/>
    <property type="match status" value="1"/>
</dbReference>
<evidence type="ECO:0000313" key="3">
    <source>
        <dbReference type="EMBL" id="ATC65706.1"/>
    </source>
</evidence>
<dbReference type="EMBL" id="CP023344">
    <property type="protein sequence ID" value="ATC65706.1"/>
    <property type="molecule type" value="Genomic_DNA"/>
</dbReference>
<accession>A0A290QHD6</accession>
<gene>
    <name evidence="3" type="ORF">CMV30_18095</name>
</gene>
<dbReference type="Pfam" id="PF00535">
    <property type="entry name" value="Glycos_transf_2"/>
    <property type="match status" value="1"/>
</dbReference>
<sequence>MSTPPQAHRSPRWPHRLASAHRLRSPLFPPTRRAARLARSPDTTAPRRRSRQRLRLPTRPPRRGRRTTRPRARQHRTPRSAQRRHQLVPLRIRLPHPPRPRRSAVLPRTSPRRRPASRPHLHRSSARRLRALPQAPRVSRLPRRHAPLRRRLQTLVLSNQLAPLHLTHQINLNRLPLFPAPSLRLSTFTLHPSLFIPPLLSILIPAYNAAPWIDTTLRSALAQTWPNTELIVVDDGSTDTTLALANAFASAHSAASIRVVTQPNRGASAARNHALRLARGDYIQFLDADDWIAPDKITIQLDRLIPLGPRALASASWVRVDREFLHNGEPSTRSSITFPQPPPPNARDLTGIEFLQLNFETISMMHPAAWLAPRALLDAAGPWDESLSLNDDGEYFARVALASTGIVFCPDARSFYRSNLSGSLSRRKDPRALASLHRSVELTLSHLLAADSSPRSTAAAAFAWKWAAFELYPSSPDLSRDAERRSLALGGSPRPFPASGRFQLLSQLLGWRLARRLTA</sequence>
<feature type="compositionally biased region" description="Basic residues" evidence="1">
    <location>
        <begin position="9"/>
        <end position="24"/>
    </location>
</feature>
<dbReference type="InterPro" id="IPR001173">
    <property type="entry name" value="Glyco_trans_2-like"/>
</dbReference>
<feature type="compositionally biased region" description="Basic residues" evidence="1">
    <location>
        <begin position="46"/>
        <end position="86"/>
    </location>
</feature>
<feature type="compositionally biased region" description="Basic residues" evidence="1">
    <location>
        <begin position="93"/>
        <end position="102"/>
    </location>
</feature>
<proteinExistence type="predicted"/>
<feature type="region of interest" description="Disordered" evidence="1">
    <location>
        <begin position="1"/>
        <end position="146"/>
    </location>
</feature>
<organism evidence="3 4">
    <name type="scientific">Nibricoccus aquaticus</name>
    <dbReference type="NCBI Taxonomy" id="2576891"/>
    <lineage>
        <taxon>Bacteria</taxon>
        <taxon>Pseudomonadati</taxon>
        <taxon>Verrucomicrobiota</taxon>
        <taxon>Opitutia</taxon>
        <taxon>Opitutales</taxon>
        <taxon>Opitutaceae</taxon>
        <taxon>Nibricoccus</taxon>
    </lineage>
</organism>
<evidence type="ECO:0000256" key="1">
    <source>
        <dbReference type="SAM" id="MobiDB-lite"/>
    </source>
</evidence>
<feature type="compositionally biased region" description="Basic residues" evidence="1">
    <location>
        <begin position="110"/>
        <end position="130"/>
    </location>
</feature>
<keyword evidence="4" id="KW-1185">Reference proteome</keyword>
<dbReference type="AlphaFoldDB" id="A0A290QHD6"/>
<feature type="domain" description="Glycosyltransferase 2-like" evidence="2">
    <location>
        <begin position="201"/>
        <end position="330"/>
    </location>
</feature>
<dbReference type="KEGG" id="vbh:CMV30_18095"/>
<dbReference type="Gene3D" id="3.90.550.10">
    <property type="entry name" value="Spore Coat Polysaccharide Biosynthesis Protein SpsA, Chain A"/>
    <property type="match status" value="1"/>
</dbReference>
<dbReference type="OrthoDB" id="174925at2"/>
<dbReference type="SUPFAM" id="SSF53448">
    <property type="entry name" value="Nucleotide-diphospho-sugar transferases"/>
    <property type="match status" value="1"/>
</dbReference>
<evidence type="ECO:0000313" key="4">
    <source>
        <dbReference type="Proteomes" id="UP000217265"/>
    </source>
</evidence>